<sequence>MIKKVDIDSNVLKEGLFDENQVNQLTLQFFHEILRLENNLKCQGESDAEKSLKDLTTLLEADLKECEKELNKIESRLNQLKALCGLEPDDLNIYPKIELKMNELCDLKEDEDLTMVSSCEKEDSEEEHEEWFEEGSAINKSTFLEGIGYSDLEQEEVSCSQ</sequence>
<dbReference type="AlphaFoldDB" id="A0A8X8DKI5"/>
<dbReference type="EMBL" id="JAAWWB010000001">
    <property type="protein sequence ID" value="KAG6793664.1"/>
    <property type="molecule type" value="Genomic_DNA"/>
</dbReference>
<comment type="caution">
    <text evidence="2">The sequence shown here is derived from an EMBL/GenBank/DDBJ whole genome shotgun (WGS) entry which is preliminary data.</text>
</comment>
<keyword evidence="1" id="KW-0175">Coiled coil</keyword>
<feature type="coiled-coil region" evidence="1">
    <location>
        <begin position="56"/>
        <end position="83"/>
    </location>
</feature>
<proteinExistence type="predicted"/>
<name>A0A8X8DKI5_POPTO</name>
<accession>A0A8X8DKI5</accession>
<keyword evidence="3" id="KW-1185">Reference proteome</keyword>
<protein>
    <submittedName>
        <fullName evidence="2">Uncharacterized protein</fullName>
    </submittedName>
</protein>
<dbReference type="Proteomes" id="UP000886885">
    <property type="component" value="Chromosome 1A"/>
</dbReference>
<organism evidence="2 3">
    <name type="scientific">Populus tomentosa</name>
    <name type="common">Chinese white poplar</name>
    <dbReference type="NCBI Taxonomy" id="118781"/>
    <lineage>
        <taxon>Eukaryota</taxon>
        <taxon>Viridiplantae</taxon>
        <taxon>Streptophyta</taxon>
        <taxon>Embryophyta</taxon>
        <taxon>Tracheophyta</taxon>
        <taxon>Spermatophyta</taxon>
        <taxon>Magnoliopsida</taxon>
        <taxon>eudicotyledons</taxon>
        <taxon>Gunneridae</taxon>
        <taxon>Pentapetalae</taxon>
        <taxon>rosids</taxon>
        <taxon>fabids</taxon>
        <taxon>Malpighiales</taxon>
        <taxon>Salicaceae</taxon>
        <taxon>Saliceae</taxon>
        <taxon>Populus</taxon>
    </lineage>
</organism>
<gene>
    <name evidence="2" type="ORF">POTOM_002879</name>
</gene>
<evidence type="ECO:0000313" key="2">
    <source>
        <dbReference type="EMBL" id="KAG6793664.1"/>
    </source>
</evidence>
<evidence type="ECO:0000313" key="3">
    <source>
        <dbReference type="Proteomes" id="UP000886885"/>
    </source>
</evidence>
<evidence type="ECO:0000256" key="1">
    <source>
        <dbReference type="SAM" id="Coils"/>
    </source>
</evidence>
<reference evidence="2" key="1">
    <citation type="journal article" date="2020" name="bioRxiv">
        <title>Hybrid origin of Populus tomentosa Carr. identified through genome sequencing and phylogenomic analysis.</title>
        <authorList>
            <person name="An X."/>
            <person name="Gao K."/>
            <person name="Chen Z."/>
            <person name="Li J."/>
            <person name="Yang X."/>
            <person name="Yang X."/>
            <person name="Zhou J."/>
            <person name="Guo T."/>
            <person name="Zhao T."/>
            <person name="Huang S."/>
            <person name="Miao D."/>
            <person name="Khan W.U."/>
            <person name="Rao P."/>
            <person name="Ye M."/>
            <person name="Lei B."/>
            <person name="Liao W."/>
            <person name="Wang J."/>
            <person name="Ji L."/>
            <person name="Li Y."/>
            <person name="Guo B."/>
            <person name="Mustafa N.S."/>
            <person name="Li S."/>
            <person name="Yun Q."/>
            <person name="Keller S.R."/>
            <person name="Mao J."/>
            <person name="Zhang R."/>
            <person name="Strauss S.H."/>
        </authorList>
    </citation>
    <scope>NUCLEOTIDE SEQUENCE</scope>
    <source>
        <strain evidence="2">GM15</strain>
        <tissue evidence="2">Leaf</tissue>
    </source>
</reference>